<name>A0A1H6D5V2_9GAMM</name>
<keyword evidence="2" id="KW-1185">Reference proteome</keyword>
<dbReference type="RefSeq" id="WP_104004903.1">
    <property type="nucleotide sequence ID" value="NZ_FNVQ01000005.1"/>
</dbReference>
<gene>
    <name evidence="1" type="ORF">SAMN05444390_10566</name>
</gene>
<reference evidence="1 2" key="1">
    <citation type="submission" date="2016-10" db="EMBL/GenBank/DDBJ databases">
        <authorList>
            <person name="de Groot N.N."/>
        </authorList>
    </citation>
    <scope>NUCLEOTIDE SEQUENCE [LARGE SCALE GENOMIC DNA]</scope>
    <source>
        <strain evidence="1 2">DSM 22012</strain>
    </source>
</reference>
<organism evidence="1 2">
    <name type="scientific">Marinobacterium lutimaris</name>
    <dbReference type="NCBI Taxonomy" id="568106"/>
    <lineage>
        <taxon>Bacteria</taxon>
        <taxon>Pseudomonadati</taxon>
        <taxon>Pseudomonadota</taxon>
        <taxon>Gammaproteobacteria</taxon>
        <taxon>Oceanospirillales</taxon>
        <taxon>Oceanospirillaceae</taxon>
        <taxon>Marinobacterium</taxon>
    </lineage>
</organism>
<dbReference type="OrthoDB" id="7055621at2"/>
<dbReference type="Proteomes" id="UP000236745">
    <property type="component" value="Unassembled WGS sequence"/>
</dbReference>
<dbReference type="AlphaFoldDB" id="A0A1H6D5V2"/>
<protein>
    <submittedName>
        <fullName evidence="1">Uncharacterized protein</fullName>
    </submittedName>
</protein>
<accession>A0A1H6D5V2</accession>
<proteinExistence type="predicted"/>
<sequence>MRKLATWLFLLVLLLALALGGMYGFYWYQVKTFVDDLAVQVSGQAQIEYDAIYADPRGEVGVDGINITLTQDGIRIPVQSIRVRSDDPFFFFNPQGRIESGDWPGRLSLVVKQAEVGLDSGLVKSIEQQAALAMEANPLAVSPEALACGDLQQLGVAEMRQMGYSRFVSDMVVGLDVDRYNRRVTLNTDFSANQFGSSTVELEFSVASDDLVPAQLLAANPRLRKLEVSYQDGGYNQRRNSFCAEQAGVEVDAYLADHRQLMERTLLASGVDLPELLWDIYSGVNQPGGSLMLTMRPPGGLGPEVMAALGSPGDMIERLNLAVRLNGEPVAVNSIDWSRIQVEPVPMPAQGDESLAGEEAISMDEAVEAVLAEGAEAEVAEAEISDAVEAETAAAPEAEQVVMVPDIFAGMPKRALKPEPKRYRPTELSQLAAMQGHPVRVKTDLGNRFEGRIVEVENGNTLLIEQRLDRGIITYPLEFQQIRSAEVYR</sequence>
<evidence type="ECO:0000313" key="1">
    <source>
        <dbReference type="EMBL" id="SEG80700.1"/>
    </source>
</evidence>
<evidence type="ECO:0000313" key="2">
    <source>
        <dbReference type="Proteomes" id="UP000236745"/>
    </source>
</evidence>
<dbReference type="EMBL" id="FNVQ01000005">
    <property type="protein sequence ID" value="SEG80700.1"/>
    <property type="molecule type" value="Genomic_DNA"/>
</dbReference>